<feature type="domain" description="Chitin-binding type-2" evidence="8">
    <location>
        <begin position="371"/>
        <end position="443"/>
    </location>
</feature>
<dbReference type="SUPFAM" id="SSF57625">
    <property type="entry name" value="Invertebrate chitin-binding proteins"/>
    <property type="match status" value="24"/>
</dbReference>
<keyword evidence="1" id="KW-0217">Developmental protein</keyword>
<dbReference type="GO" id="GO:0008061">
    <property type="term" value="F:chitin binding"/>
    <property type="evidence" value="ECO:0007669"/>
    <property type="project" value="UniProtKB-KW"/>
</dbReference>
<feature type="domain" description="Chitin-binding type-2" evidence="8">
    <location>
        <begin position="1020"/>
        <end position="1073"/>
    </location>
</feature>
<feature type="domain" description="Chitin-binding type-2" evidence="8">
    <location>
        <begin position="2043"/>
        <end position="2099"/>
    </location>
</feature>
<feature type="domain" description="Chitin-binding type-2" evidence="8">
    <location>
        <begin position="1734"/>
        <end position="1790"/>
    </location>
</feature>
<organism evidence="9">
    <name type="scientific">Nippostrongylus brasiliensis</name>
    <name type="common">Rat hookworm</name>
    <dbReference type="NCBI Taxonomy" id="27835"/>
    <lineage>
        <taxon>Eukaryota</taxon>
        <taxon>Metazoa</taxon>
        <taxon>Ecdysozoa</taxon>
        <taxon>Nematoda</taxon>
        <taxon>Chromadorea</taxon>
        <taxon>Rhabditida</taxon>
        <taxon>Rhabditina</taxon>
        <taxon>Rhabditomorpha</taxon>
        <taxon>Strongyloidea</taxon>
        <taxon>Heligmosomidae</taxon>
        <taxon>Nippostrongylus</taxon>
    </lineage>
</organism>
<feature type="domain" description="Chitin-binding type-2" evidence="8">
    <location>
        <begin position="2278"/>
        <end position="2336"/>
    </location>
</feature>
<feature type="domain" description="Chitin-binding type-2" evidence="8">
    <location>
        <begin position="672"/>
        <end position="725"/>
    </location>
</feature>
<feature type="domain" description="Chitin-binding type-2" evidence="8">
    <location>
        <begin position="1112"/>
        <end position="1163"/>
    </location>
</feature>
<feature type="domain" description="Chitin-binding type-2" evidence="8">
    <location>
        <begin position="305"/>
        <end position="359"/>
    </location>
</feature>
<dbReference type="InterPro" id="IPR051940">
    <property type="entry name" value="Chitin_bind-dev_reg"/>
</dbReference>
<feature type="domain" description="Chitin-binding type-2" evidence="8">
    <location>
        <begin position="474"/>
        <end position="527"/>
    </location>
</feature>
<evidence type="ECO:0000256" key="3">
    <source>
        <dbReference type="ARBA" id="ARBA00022729"/>
    </source>
</evidence>
<feature type="domain" description="Chitin-binding type-2" evidence="8">
    <location>
        <begin position="1204"/>
        <end position="1258"/>
    </location>
</feature>
<feature type="domain" description="Chitin-binding type-2" evidence="8">
    <location>
        <begin position="1878"/>
        <end position="1932"/>
    </location>
</feature>
<feature type="compositionally biased region" description="Basic and acidic residues" evidence="7">
    <location>
        <begin position="1942"/>
        <end position="1952"/>
    </location>
</feature>
<evidence type="ECO:0000313" key="9">
    <source>
        <dbReference type="WBParaSite" id="NBR_0000601001-mRNA-1"/>
    </source>
</evidence>
<feature type="domain" description="Chitin-binding type-2" evidence="8">
    <location>
        <begin position="64"/>
        <end position="120"/>
    </location>
</feature>
<keyword evidence="3" id="KW-0732">Signal</keyword>
<keyword evidence="6" id="KW-0325">Glycoprotein</keyword>
<dbReference type="Gene3D" id="2.170.140.10">
    <property type="entry name" value="Chitin binding domain"/>
    <property type="match status" value="16"/>
</dbReference>
<dbReference type="PANTHER" id="PTHR23301">
    <property type="entry name" value="CHITIN BINDING PERITROPHIN-A"/>
    <property type="match status" value="1"/>
</dbReference>
<accession>A0A0N4XTQ7</accession>
<feature type="domain" description="Chitin-binding type-2" evidence="8">
    <location>
        <begin position="753"/>
        <end position="806"/>
    </location>
</feature>
<feature type="domain" description="Chitin-binding type-2" evidence="8">
    <location>
        <begin position="4"/>
        <end position="61"/>
    </location>
</feature>
<feature type="domain" description="Chitin-binding type-2" evidence="8">
    <location>
        <begin position="1381"/>
        <end position="1428"/>
    </location>
</feature>
<dbReference type="GO" id="GO:0005576">
    <property type="term" value="C:extracellular region"/>
    <property type="evidence" value="ECO:0007669"/>
    <property type="project" value="InterPro"/>
</dbReference>
<keyword evidence="2" id="KW-0147">Chitin-binding</keyword>
<feature type="domain" description="Chitin-binding type-2" evidence="8">
    <location>
        <begin position="2212"/>
        <end position="2270"/>
    </location>
</feature>
<evidence type="ECO:0000256" key="5">
    <source>
        <dbReference type="ARBA" id="ARBA00023157"/>
    </source>
</evidence>
<dbReference type="PROSITE" id="PS50940">
    <property type="entry name" value="CHIT_BIND_II"/>
    <property type="match status" value="25"/>
</dbReference>
<feature type="domain" description="Chitin-binding type-2" evidence="8">
    <location>
        <begin position="161"/>
        <end position="217"/>
    </location>
</feature>
<feature type="domain" description="Chitin-binding type-2" evidence="8">
    <location>
        <begin position="1967"/>
        <end position="2021"/>
    </location>
</feature>
<dbReference type="PANTHER" id="PTHR23301:SF0">
    <property type="entry name" value="CHITIN-BINDING TYPE-2 DOMAIN-CONTAINING PROTEIN-RELATED"/>
    <property type="match status" value="1"/>
</dbReference>
<evidence type="ECO:0000259" key="8">
    <source>
        <dbReference type="PROSITE" id="PS50940"/>
    </source>
</evidence>
<keyword evidence="5" id="KW-1015">Disulfide bond</keyword>
<evidence type="ECO:0000256" key="1">
    <source>
        <dbReference type="ARBA" id="ARBA00022473"/>
    </source>
</evidence>
<feature type="domain" description="Chitin-binding type-2" evidence="8">
    <location>
        <begin position="1464"/>
        <end position="1515"/>
    </location>
</feature>
<evidence type="ECO:0000256" key="6">
    <source>
        <dbReference type="ARBA" id="ARBA00023180"/>
    </source>
</evidence>
<dbReference type="SMART" id="SM00494">
    <property type="entry name" value="ChtBD2"/>
    <property type="match status" value="25"/>
</dbReference>
<dbReference type="Pfam" id="PF01607">
    <property type="entry name" value="CBM_14"/>
    <property type="match status" value="22"/>
</dbReference>
<feature type="compositionally biased region" description="Polar residues" evidence="7">
    <location>
        <begin position="1448"/>
        <end position="1462"/>
    </location>
</feature>
<keyword evidence="4" id="KW-0677">Repeat</keyword>
<feature type="domain" description="Chitin-binding type-2" evidence="8">
    <location>
        <begin position="224"/>
        <end position="277"/>
    </location>
</feature>
<evidence type="ECO:0000256" key="2">
    <source>
        <dbReference type="ARBA" id="ARBA00022669"/>
    </source>
</evidence>
<evidence type="ECO:0000256" key="7">
    <source>
        <dbReference type="SAM" id="MobiDB-lite"/>
    </source>
</evidence>
<sequence length="2342" mass="251543">LNVDRNCDGRVNGVYSTAPCSNEFNHCYNGKVTIKTCPRGLVFNPDSNQCDFDSNVAGCASRAEVTCSGRQDGSYTIGCSSSFFFCSNGLIHPSTCQNGLFYDVERKTCDHKFRVRACGGHPEVQREPVTRPPLLVPTYAPQTLRSFAKIGGYGRVSANMLPSCEGKYDGMHSIGTCMQQYMFCANGVSQLAECSDGEVFASTNNCAPVDDLPECQIPTSAAGNVDCSSRPDGFYGASCSPDFVHCSDGVAHHMSCPSTLVFNEAKGHCDYPENCSVGSESALIVETPSAVVTPQKQPSGESRFSKFCEDKKDGFYAEKCSVHFISCNQGVATDMNCPAGLLFDDVKGYCNYPEGECFKGSVAEDSPEEKPFDCKGKKDGFYSNGCSAKFVYCADEVASPMVGISVRKGFEPAGLLPYLQNCPPSLVFNEKKGYCDYLENCSTTSVPAPAPIPVVPPQSSPAAQYAPPAPSKPSIDCKGKKDGYYSNGCSADFVYCVDGVASPMTCPPSLVFNEKKGYCDYLENCSTTSVPAPAPIPVVPPQSSPAAQYAPPAPSKPSIDCKGKKDGYYSNGCTADFVYCGGGVASAMTCPPSLVFNGKKGYCDYLENCSADPVPSIAAAHTPIPVVPSQPTRDSQYTRAALDRYNLFTCSLGNYFNRNLWFLLSSFVALRAGDCTGKQDGFHSNGCSSDFIYCAEGVTTFMKCPSSLVFNADRGYCDYPENCHDGRTPTVVPVPVAQNFDDLSVGEHSTALNFDCAGRSDGYYSDKCSPDFVLCSDGVATLMKCPSSLIFNAAKGFCDYPDNCGANVPAVDVPVKTENTPSTSVPFVCPEPNGVFSNGCVAVFFVCSEGVARQMICPGELVFNAMEGYCDHREYCHGAESISHNYNVAVTESPMEKATSAVVKDVVSSEYSFQSPAVLECTNLPDGQYGSPCNTRFILCSNGVVYYMTCPKDLVFDSKQSRCVFADECGGAPLPHSPADVVLKHDVPVPSRGAQPSPVGTVAAWRGPFRLQSGNGKHCTSDCVGKPDGLHSLGCTSEFLQCVDGKAYSLYCPAGLVFVKEIGVCDIPSACSNKPSHDVTPVSYKPIINNAETNTKDAPERYFRCIYESPAVADCDTDGYYAKTCSSEFFNCVDGKKFVGTCPTGLVFNVDKNYCDYPENCAQGEDAPSVGAQPVPSTVVYKGLLYFMPFSLILRHSDEFLHSDSSCEGHPDGVVADNDCQPEFTTCMNNVAFVTKCPAGLVYSISAKLCDYPESCGSGSSASPPSATYEAKPNPPVAADSPSVNYQHSSVGEQLCSGKPDGPLSSSDCRPSFSFCVSGALYSTICPEGLLYSFSSRRCEWASECGNVRVIVTTPKPVQYVTVAPVRPPVLDKVIVPSVDEFNCKNHADGRYSLGCVGRFVLCSGGRAYVRSCPSGLVFNKAKGLCDYDCDSPPAGTVNDIPHEGYVRQTTPTPQPPSKDSSVQTECVISVAMGRCSSRFWRCKNGRLESAQCPGQSLFDETLSLCVYDLPECQTGTVTATVSPAESTTTVSSGDVVYPTSGADSSGPVQQTQTYGVTMDRPSAPQYQPFVPFPFPFFGGGLERAPVHHSTMKFEPRSILADDRRHRVFDIFDGIKSPWLYPGINRIFVPNHHKHHRDHDKHGDEVDVSKFFDIVNPELPVPVQVIEDSSSDPAWAHKDASESIESVGQKTEEGVVDGGNKENEEKVEREGSGEEQKEHMRTRRSAYDRSARDYAMCDSSRSPGLVSIGFCRQDFIFCRSTGVGVLAACPVGDLFDSNTNKCVLVERCGEPEQAAASPAQATNARPYTPAPPVPVTVPSVPVVSPAHAVPVTTTTSRPVDVYPPPMTTTVASRLTTVYPPPVTPGTPVPVPVIGSDSQHNCDHDTDFAVGCSGNFMKCVHGTPYPMKCPEGLVFDDTKQYCDYPGTVPACVGVENSSPRMDSPTDRTGDGDPIRGSYPDSPAIGKSVEACPQGPQPVGPCSPRYVICANGIHTEMNCASPLVFNPSILSCDFREYVSECANTPAKDSPIVTVPTPAPLVAPAASTCVYDEKRPAFALDYCARTYGMCTEHGVLRREECSIGFLFDSHLSTCVPAEQCGQERLKELLNLVTVASPVVAAREGAESAKYASPKDDRCSNSLEGAVKPLGRCRSSFIRCMEGKAVIEPCATAAEVFSSAVGACVLRINAPECSATPQRLPQTVQPSSAPSNNDPLSFCKTRTDGLYRNPTNCAGILQCFGGDVFEYPSCSSGLVFDEKTGKCGYRDAVPECRVSADEAKTTESCRGAKHGEFIADETNCQQFYRCVWDRLEPMRCPTGAVFNPSLSLCDWPDNVPQCRSADQSTY</sequence>
<dbReference type="Gene3D" id="3.20.20.80">
    <property type="entry name" value="Glycosidases"/>
    <property type="match status" value="3"/>
</dbReference>
<proteinExistence type="predicted"/>
<dbReference type="WBParaSite" id="NBR_0000601001-mRNA-1">
    <property type="protein sequence ID" value="NBR_0000601001-mRNA-1"/>
    <property type="gene ID" value="NBR_0000601001"/>
</dbReference>
<feature type="domain" description="Chitin-binding type-2" evidence="8">
    <location>
        <begin position="918"/>
        <end position="971"/>
    </location>
</feature>
<feature type="region of interest" description="Disordered" evidence="7">
    <location>
        <begin position="1670"/>
        <end position="1726"/>
    </location>
</feature>
<reference evidence="9" key="1">
    <citation type="submission" date="2017-02" db="UniProtKB">
        <authorList>
            <consortium name="WormBaseParasite"/>
        </authorList>
    </citation>
    <scope>IDENTIFICATION</scope>
</reference>
<name>A0A0N4XTQ7_NIPBR</name>
<protein>
    <submittedName>
        <fullName evidence="9">Peritrophin</fullName>
    </submittedName>
</protein>
<dbReference type="InterPro" id="IPR002557">
    <property type="entry name" value="Chitin-bd_dom"/>
</dbReference>
<feature type="domain" description="Chitin-binding type-2" evidence="8">
    <location>
        <begin position="558"/>
        <end position="611"/>
    </location>
</feature>
<dbReference type="InterPro" id="IPR036508">
    <property type="entry name" value="Chitin-bd_dom_sf"/>
</dbReference>
<feature type="domain" description="Chitin-binding type-2" evidence="8">
    <location>
        <begin position="2132"/>
        <end position="2191"/>
    </location>
</feature>
<feature type="region of interest" description="Disordered" evidence="7">
    <location>
        <begin position="1263"/>
        <end position="1285"/>
    </location>
</feature>
<dbReference type="SMR" id="A0A0N4XTQ7"/>
<dbReference type="OMA" id="PNENDCG"/>
<feature type="domain" description="Chitin-binding type-2" evidence="8">
    <location>
        <begin position="1293"/>
        <end position="1347"/>
    </location>
</feature>
<evidence type="ECO:0000256" key="4">
    <source>
        <dbReference type="ARBA" id="ARBA00022737"/>
    </source>
</evidence>
<feature type="region of interest" description="Disordered" evidence="7">
    <location>
        <begin position="1934"/>
        <end position="1954"/>
    </location>
</feature>
<feature type="region of interest" description="Disordered" evidence="7">
    <location>
        <begin position="1439"/>
        <end position="1462"/>
    </location>
</feature>
<feature type="domain" description="Chitin-binding type-2" evidence="8">
    <location>
        <begin position="826"/>
        <end position="878"/>
    </location>
</feature>
<feature type="compositionally biased region" description="Basic and acidic residues" evidence="7">
    <location>
        <begin position="1699"/>
        <end position="1726"/>
    </location>
</feature>